<dbReference type="STRING" id="1855383.SAMN05216548_10510"/>
<organism evidence="1 2">
    <name type="scientific">Faunimonas pinastri</name>
    <dbReference type="NCBI Taxonomy" id="1855383"/>
    <lineage>
        <taxon>Bacteria</taxon>
        <taxon>Pseudomonadati</taxon>
        <taxon>Pseudomonadota</taxon>
        <taxon>Alphaproteobacteria</taxon>
        <taxon>Hyphomicrobiales</taxon>
        <taxon>Afifellaceae</taxon>
        <taxon>Faunimonas</taxon>
    </lineage>
</organism>
<accession>A0A1H9GET1</accession>
<protein>
    <submittedName>
        <fullName evidence="1">Uncharacterized protein</fullName>
    </submittedName>
</protein>
<evidence type="ECO:0000313" key="2">
    <source>
        <dbReference type="Proteomes" id="UP000199647"/>
    </source>
</evidence>
<dbReference type="EMBL" id="FOFG01000005">
    <property type="protein sequence ID" value="SEQ48318.1"/>
    <property type="molecule type" value="Genomic_DNA"/>
</dbReference>
<dbReference type="Proteomes" id="UP000199647">
    <property type="component" value="Unassembled WGS sequence"/>
</dbReference>
<name>A0A1H9GET1_9HYPH</name>
<gene>
    <name evidence="1" type="ORF">SAMN05216548_10510</name>
</gene>
<proteinExistence type="predicted"/>
<dbReference type="AlphaFoldDB" id="A0A1H9GET1"/>
<reference evidence="1 2" key="1">
    <citation type="submission" date="2016-10" db="EMBL/GenBank/DDBJ databases">
        <authorList>
            <person name="de Groot N.N."/>
        </authorList>
    </citation>
    <scope>NUCLEOTIDE SEQUENCE [LARGE SCALE GENOMIC DNA]</scope>
    <source>
        <strain evidence="1 2">A52C2</strain>
    </source>
</reference>
<evidence type="ECO:0000313" key="1">
    <source>
        <dbReference type="EMBL" id="SEQ48318.1"/>
    </source>
</evidence>
<dbReference type="RefSeq" id="WP_143061913.1">
    <property type="nucleotide sequence ID" value="NZ_FOFG01000005.1"/>
</dbReference>
<sequence>MTKLSPENVGPYLQHLARRHQVQAERAARSQRPFEAPHAAILTAKIKRLRKQVEHLRRHGIDDPAAMAQILRDPLFDGVVAAAQKAA</sequence>
<keyword evidence="2" id="KW-1185">Reference proteome</keyword>